<comment type="function">
    <text evidence="13">Couples transcription and DNA repair by recognizing RNA polymerase (RNAP) stalled at DNA lesions. Mediates ATP-dependent release of RNAP and its truncated transcript from the DNA, and recruitment of nucleotide excision repair machinery to the damaged site.</text>
</comment>
<dbReference type="Pfam" id="PF02559">
    <property type="entry name" value="CarD_TRCF_RID"/>
    <property type="match status" value="1"/>
</dbReference>
<organism evidence="16 17">
    <name type="scientific">Candidatus Weimeria bifida</name>
    <dbReference type="NCBI Taxonomy" id="2599074"/>
    <lineage>
        <taxon>Bacteria</taxon>
        <taxon>Bacillati</taxon>
        <taxon>Bacillota</taxon>
        <taxon>Clostridia</taxon>
        <taxon>Lachnospirales</taxon>
        <taxon>Lachnospiraceae</taxon>
        <taxon>Candidatus Weimeria</taxon>
    </lineage>
</organism>
<dbReference type="GO" id="GO:0006355">
    <property type="term" value="P:regulation of DNA-templated transcription"/>
    <property type="evidence" value="ECO:0007669"/>
    <property type="project" value="UniProtKB-UniRule"/>
</dbReference>
<feature type="domain" description="Helicase ATP-binding" evidence="14">
    <location>
        <begin position="642"/>
        <end position="803"/>
    </location>
</feature>
<dbReference type="Pfam" id="PF17757">
    <property type="entry name" value="UvrB_inter"/>
    <property type="match status" value="1"/>
</dbReference>
<dbReference type="Gene3D" id="2.40.10.170">
    <property type="match status" value="1"/>
</dbReference>
<keyword evidence="5 13" id="KW-0378">Hydrolase</keyword>
<dbReference type="InterPro" id="IPR005118">
    <property type="entry name" value="TRCF_C"/>
</dbReference>
<dbReference type="Proteomes" id="UP000460257">
    <property type="component" value="Unassembled WGS sequence"/>
</dbReference>
<dbReference type="SUPFAM" id="SSF143517">
    <property type="entry name" value="TRCF domain-like"/>
    <property type="match status" value="1"/>
</dbReference>
<dbReference type="SMART" id="SM00490">
    <property type="entry name" value="HELICc"/>
    <property type="match status" value="1"/>
</dbReference>
<dbReference type="GO" id="GO:0000716">
    <property type="term" value="P:transcription-coupled nucleotide-excision repair, DNA damage recognition"/>
    <property type="evidence" value="ECO:0007669"/>
    <property type="project" value="UniProtKB-UniRule"/>
</dbReference>
<dbReference type="PROSITE" id="PS51194">
    <property type="entry name" value="HELICASE_CTER"/>
    <property type="match status" value="1"/>
</dbReference>
<dbReference type="Pfam" id="PF00271">
    <property type="entry name" value="Helicase_C"/>
    <property type="match status" value="1"/>
</dbReference>
<dbReference type="SUPFAM" id="SSF141259">
    <property type="entry name" value="CarD-like"/>
    <property type="match status" value="1"/>
</dbReference>
<feature type="domain" description="Helicase C-terminal" evidence="15">
    <location>
        <begin position="812"/>
        <end position="978"/>
    </location>
</feature>
<dbReference type="InterPro" id="IPR014001">
    <property type="entry name" value="Helicase_ATP-bd"/>
</dbReference>
<evidence type="ECO:0000256" key="7">
    <source>
        <dbReference type="ARBA" id="ARBA00022840"/>
    </source>
</evidence>
<dbReference type="Gene3D" id="3.40.50.300">
    <property type="entry name" value="P-loop containing nucleotide triphosphate hydrolases"/>
    <property type="match status" value="2"/>
</dbReference>
<dbReference type="InterPro" id="IPR047112">
    <property type="entry name" value="RecG/Mfd"/>
</dbReference>
<dbReference type="InterPro" id="IPR036101">
    <property type="entry name" value="CarD-like/TRCF_RID_sf"/>
</dbReference>
<dbReference type="InterPro" id="IPR003711">
    <property type="entry name" value="CarD-like/TRCF_RID"/>
</dbReference>
<evidence type="ECO:0000256" key="9">
    <source>
        <dbReference type="ARBA" id="ARBA00023204"/>
    </source>
</evidence>
<evidence type="ECO:0000256" key="11">
    <source>
        <dbReference type="ARBA" id="ARBA00061399"/>
    </source>
</evidence>
<evidence type="ECO:0000256" key="6">
    <source>
        <dbReference type="ARBA" id="ARBA00022806"/>
    </source>
</evidence>
<dbReference type="FunFam" id="3.40.50.300:FF:000546">
    <property type="entry name" value="Transcription-repair-coupling factor"/>
    <property type="match status" value="1"/>
</dbReference>
<evidence type="ECO:0000256" key="2">
    <source>
        <dbReference type="ARBA" id="ARBA00022490"/>
    </source>
</evidence>
<name>A0A6N7J008_9FIRM</name>
<gene>
    <name evidence="13 16" type="primary">mfd</name>
    <name evidence="16" type="ORF">FRC54_08605</name>
</gene>
<dbReference type="PANTHER" id="PTHR47964:SF1">
    <property type="entry name" value="ATP-DEPENDENT DNA HELICASE HOMOLOG RECG, CHLOROPLASTIC"/>
    <property type="match status" value="1"/>
</dbReference>
<keyword evidence="6" id="KW-0347">Helicase</keyword>
<evidence type="ECO:0000313" key="17">
    <source>
        <dbReference type="Proteomes" id="UP000460257"/>
    </source>
</evidence>
<keyword evidence="7 13" id="KW-0067">ATP-binding</keyword>
<sequence>MNNGFTSNLSELGEFTELSDALKKGGMYELSGVLDVAKGQIIDALGEVTGSRHKLVVFASERAAEEFADEYRHIEENTVYFPAKDVLFYQSDVKGNTLTRERLRALRVLNQEDSATVVTTVDALMNRLPEPGELTDAIVSIEDGEEYDFSALQRKFVDLGYENVLQVDSPGQFSVRGGIIDIFPLTDETPVRIEFFGDDVDSIRTFDVVSQKSDDNLDRVLIDPAMELVLTKKKLDRGLKLLKSDYESRYKELRSDMKTEESFRLKTSYEDLRDRLLSGDYTQADGFLTYFEQDTANLLDYFPEDTLLILDEPARLTERGGVLEKEFSESMLRREENGSALPGQLQMLASSKEVLARCMNMTGVMLPQIGGNDGGLKADDRFYLHQISVNSYENSLDNLKKELVSYQKKKYRVYLLTASRTRGSRLASDLREEGLNVFFSEKEDAEVKPGQILITTGFIRRGFEYPDIRVVYISESDIFGAVKKKKKKKKRYGGGDAVTSFSELTPGDYVVHEDHGLGIYEGVKKIEHDHVTRDYIEISYAGGSTLYILATQLDTLSKYGSIGDKKPKLNSLGDGTWKKTKAKVKHAVGEVAKDLVDLYALRQQNQGYVYGPDTEWQKEFEESFPYDETDSQISAIEDVKSDMESPKIMDRLVCGDVGFGKTEIAMRAAFKAVQENKQVVYLVPTTILAQQHYNNFRERMKNYPVSIGMLSRFNTPAKNKETIKGLKNGTLDIVIGTHRVLSKDVGFRDLGLLIIDEEQRFGVAHKEKIKELKKNIDVMSLSATPIPRTLHMSMTGIRDMSLLEDPPMDRTPIQTFVFEENEEMVREAVERELDRGGQVYYVINRINQIADVAAKIQEMVPDANVAYAHGQMSKNRLEEIMTDFVNRDIDVLVATTIIEIGLDISNVNTIIIQDADKFGLSQLYQLRGRVGRGSRTAFAFLMYKRDKILKEVAEKRLAAIKEFTDLGSGYKIAMRDLEIRGAGNLLGREQSGHMESVGYELYCKMLNAAVAREKGLNVGEEYETTVDIPVNAFIPPSYIKDEETKLDMYKRISSIETEEDESEILDELIDRFGEPAKSVQNLLLVARLRAQAHSVYLTKIKQSGSDVVMTFWDKAKIDVSRISEVLDAFSPYLTFVPTGETPALILKTGRDNRFPKGDILQYLLNVCEKLSTILLK</sequence>
<reference evidence="16" key="1">
    <citation type="journal article" date="2020" name="Appl. Environ. Microbiol.">
        <title>Medium-Chain Fatty Acid Synthesis by 'Candidatus Weimeria bifida' gen. nov., sp. nov., and 'Candidatus Pseudoramibacter fermentans' sp. nov.</title>
        <authorList>
            <person name="Scarborough M.J."/>
            <person name="Myers K.S."/>
            <person name="Donohue T.J."/>
            <person name="Noguera D.R."/>
        </authorList>
    </citation>
    <scope>NUCLEOTIDE SEQUENCE</scope>
    <source>
        <strain evidence="16">LCO1.1</strain>
    </source>
</reference>
<protein>
    <recommendedName>
        <fullName evidence="12 13">Transcription-repair-coupling factor</fullName>
        <shortName evidence="13">TRCF</shortName>
        <ecNumber evidence="13">3.6.4.-</ecNumber>
    </recommendedName>
</protein>
<evidence type="ECO:0000256" key="8">
    <source>
        <dbReference type="ARBA" id="ARBA00023125"/>
    </source>
</evidence>
<dbReference type="InterPro" id="IPR001650">
    <property type="entry name" value="Helicase_C-like"/>
</dbReference>
<evidence type="ECO:0000256" key="3">
    <source>
        <dbReference type="ARBA" id="ARBA00022741"/>
    </source>
</evidence>
<evidence type="ECO:0000256" key="12">
    <source>
        <dbReference type="ARBA" id="ARBA00070128"/>
    </source>
</evidence>
<dbReference type="SMART" id="SM01058">
    <property type="entry name" value="CarD_TRCF"/>
    <property type="match status" value="1"/>
</dbReference>
<keyword evidence="17" id="KW-1185">Reference proteome</keyword>
<evidence type="ECO:0000259" key="15">
    <source>
        <dbReference type="PROSITE" id="PS51194"/>
    </source>
</evidence>
<dbReference type="SMART" id="SM00982">
    <property type="entry name" value="TRCF"/>
    <property type="match status" value="1"/>
</dbReference>
<dbReference type="CDD" id="cd17991">
    <property type="entry name" value="DEXHc_TRCF"/>
    <property type="match status" value="1"/>
</dbReference>
<dbReference type="InterPro" id="IPR041471">
    <property type="entry name" value="UvrB_inter"/>
</dbReference>
<dbReference type="AlphaFoldDB" id="A0A6N7J008"/>
<dbReference type="InterPro" id="IPR027417">
    <property type="entry name" value="P-loop_NTPase"/>
</dbReference>
<keyword evidence="4 13" id="KW-0227">DNA damage</keyword>
<dbReference type="InterPro" id="IPR011545">
    <property type="entry name" value="DEAD/DEAH_box_helicase_dom"/>
</dbReference>
<dbReference type="GO" id="GO:0016787">
    <property type="term" value="F:hydrolase activity"/>
    <property type="evidence" value="ECO:0007669"/>
    <property type="project" value="UniProtKB-KW"/>
</dbReference>
<comment type="subcellular location">
    <subcellularLocation>
        <location evidence="1 13">Cytoplasm</location>
    </subcellularLocation>
</comment>
<comment type="similarity">
    <text evidence="11 13">In the C-terminal section; belongs to the helicase family. RecG subfamily.</text>
</comment>
<keyword evidence="2 13" id="KW-0963">Cytoplasm</keyword>
<dbReference type="Pfam" id="PF00270">
    <property type="entry name" value="DEAD"/>
    <property type="match status" value="1"/>
</dbReference>
<evidence type="ECO:0000256" key="5">
    <source>
        <dbReference type="ARBA" id="ARBA00022801"/>
    </source>
</evidence>
<dbReference type="NCBIfam" id="TIGR00580">
    <property type="entry name" value="mfd"/>
    <property type="match status" value="1"/>
</dbReference>
<dbReference type="InterPro" id="IPR004576">
    <property type="entry name" value="Mfd"/>
</dbReference>
<comment type="similarity">
    <text evidence="10 13">In the N-terminal section; belongs to the UvrB family.</text>
</comment>
<dbReference type="SMART" id="SM00487">
    <property type="entry name" value="DEXDc"/>
    <property type="match status" value="1"/>
</dbReference>
<dbReference type="SUPFAM" id="SSF52540">
    <property type="entry name" value="P-loop containing nucleoside triphosphate hydrolases"/>
    <property type="match status" value="3"/>
</dbReference>
<proteinExistence type="inferred from homology"/>
<dbReference type="InterPro" id="IPR037235">
    <property type="entry name" value="TRCF-like_C_D7"/>
</dbReference>
<keyword evidence="8 13" id="KW-0238">DNA-binding</keyword>
<accession>A0A6N7J008</accession>
<dbReference type="PANTHER" id="PTHR47964">
    <property type="entry name" value="ATP-DEPENDENT DNA HELICASE HOMOLOG RECG, CHLOROPLASTIC"/>
    <property type="match status" value="1"/>
</dbReference>
<dbReference type="GO" id="GO:0005737">
    <property type="term" value="C:cytoplasm"/>
    <property type="evidence" value="ECO:0007669"/>
    <property type="project" value="UniProtKB-SubCell"/>
</dbReference>
<dbReference type="Gene3D" id="3.40.50.11180">
    <property type="match status" value="1"/>
</dbReference>
<dbReference type="EMBL" id="VOGC01000007">
    <property type="protein sequence ID" value="MQN01947.1"/>
    <property type="molecule type" value="Genomic_DNA"/>
</dbReference>
<evidence type="ECO:0000259" key="14">
    <source>
        <dbReference type="PROSITE" id="PS51192"/>
    </source>
</evidence>
<keyword evidence="3 13" id="KW-0547">Nucleotide-binding</keyword>
<dbReference type="PROSITE" id="PS51192">
    <property type="entry name" value="HELICASE_ATP_BIND_1"/>
    <property type="match status" value="1"/>
</dbReference>
<evidence type="ECO:0000256" key="1">
    <source>
        <dbReference type="ARBA" id="ARBA00004496"/>
    </source>
</evidence>
<evidence type="ECO:0000256" key="13">
    <source>
        <dbReference type="HAMAP-Rule" id="MF_00969"/>
    </source>
</evidence>
<dbReference type="GO" id="GO:0003678">
    <property type="term" value="F:DNA helicase activity"/>
    <property type="evidence" value="ECO:0007669"/>
    <property type="project" value="TreeGrafter"/>
</dbReference>
<dbReference type="GO" id="GO:0005524">
    <property type="term" value="F:ATP binding"/>
    <property type="evidence" value="ECO:0007669"/>
    <property type="project" value="UniProtKB-UniRule"/>
</dbReference>
<dbReference type="HAMAP" id="MF_00969">
    <property type="entry name" value="TRCF"/>
    <property type="match status" value="1"/>
</dbReference>
<evidence type="ECO:0000256" key="10">
    <source>
        <dbReference type="ARBA" id="ARBA00061104"/>
    </source>
</evidence>
<dbReference type="Gene3D" id="3.90.1150.50">
    <property type="entry name" value="Transcription-repair-coupling factor, D7 domain"/>
    <property type="match status" value="1"/>
</dbReference>
<evidence type="ECO:0000313" key="16">
    <source>
        <dbReference type="EMBL" id="MQN01947.1"/>
    </source>
</evidence>
<dbReference type="Pfam" id="PF03461">
    <property type="entry name" value="TRCF"/>
    <property type="match status" value="1"/>
</dbReference>
<dbReference type="EC" id="3.6.4.-" evidence="13"/>
<comment type="caution">
    <text evidence="16">The sequence shown here is derived from an EMBL/GenBank/DDBJ whole genome shotgun (WGS) entry which is preliminary data.</text>
</comment>
<dbReference type="GO" id="GO:0003684">
    <property type="term" value="F:damaged DNA binding"/>
    <property type="evidence" value="ECO:0007669"/>
    <property type="project" value="InterPro"/>
</dbReference>
<dbReference type="Gene3D" id="3.30.2060.10">
    <property type="entry name" value="Penicillin-binding protein 1b domain"/>
    <property type="match status" value="1"/>
</dbReference>
<keyword evidence="9 13" id="KW-0234">DNA repair</keyword>
<evidence type="ECO:0000256" key="4">
    <source>
        <dbReference type="ARBA" id="ARBA00022763"/>
    </source>
</evidence>